<keyword evidence="2" id="KW-0732">Signal</keyword>
<dbReference type="EMBL" id="CATQJL010000001">
    <property type="protein sequence ID" value="CAJ0588356.1"/>
    <property type="molecule type" value="Genomic_DNA"/>
</dbReference>
<comment type="caution">
    <text evidence="3">The sequence shown here is derived from an EMBL/GenBank/DDBJ whole genome shotgun (WGS) entry which is preliminary data.</text>
</comment>
<keyword evidence="4" id="KW-1185">Reference proteome</keyword>
<feature type="compositionally biased region" description="Low complexity" evidence="1">
    <location>
        <begin position="141"/>
        <end position="153"/>
    </location>
</feature>
<protein>
    <submittedName>
        <fullName evidence="3">Uncharacterized protein</fullName>
    </submittedName>
</protein>
<evidence type="ECO:0000256" key="2">
    <source>
        <dbReference type="SAM" id="SignalP"/>
    </source>
</evidence>
<reference evidence="3" key="1">
    <citation type="submission" date="2023-07" db="EMBL/GenBank/DDBJ databases">
        <authorList>
            <consortium name="CYATHOMIX"/>
        </authorList>
    </citation>
    <scope>NUCLEOTIDE SEQUENCE</scope>
    <source>
        <strain evidence="3">N/A</strain>
    </source>
</reference>
<sequence length="222" mass="23144">MLVILLSALVSTTLAAEYANPSLVAPAPAAYGSPYASNSVIVPQPSVQFQSYPSHVAQHPVALPVQTTQAVQNAYPYGYGMFGALPTVQQNPYQMYQHQTTVKEALPTTNLASMYVNYPQTMETVGGTVGTSSLRQSQQTSIPASSVSSGSSYFSLPASTTSTEYVAPATASATIKEIGAVHTLPTQVAATTVTDPWAALSGVTTKKTVEVKKNDGGGSSTF</sequence>
<evidence type="ECO:0000313" key="3">
    <source>
        <dbReference type="EMBL" id="CAJ0588356.1"/>
    </source>
</evidence>
<dbReference type="AlphaFoldDB" id="A0AA36DIM3"/>
<gene>
    <name evidence="3" type="ORF">CYNAS_LOCUS339</name>
</gene>
<dbReference type="Proteomes" id="UP001176961">
    <property type="component" value="Unassembled WGS sequence"/>
</dbReference>
<feature type="signal peptide" evidence="2">
    <location>
        <begin position="1"/>
        <end position="15"/>
    </location>
</feature>
<evidence type="ECO:0000256" key="1">
    <source>
        <dbReference type="SAM" id="MobiDB-lite"/>
    </source>
</evidence>
<name>A0AA36DIM3_CYLNA</name>
<proteinExistence type="predicted"/>
<feature type="region of interest" description="Disordered" evidence="1">
    <location>
        <begin position="134"/>
        <end position="153"/>
    </location>
</feature>
<feature type="chain" id="PRO_5041230594" evidence="2">
    <location>
        <begin position="16"/>
        <end position="222"/>
    </location>
</feature>
<accession>A0AA36DIM3</accession>
<evidence type="ECO:0000313" key="4">
    <source>
        <dbReference type="Proteomes" id="UP001176961"/>
    </source>
</evidence>
<organism evidence="3 4">
    <name type="scientific">Cylicocyclus nassatus</name>
    <name type="common">Nematode worm</name>
    <dbReference type="NCBI Taxonomy" id="53992"/>
    <lineage>
        <taxon>Eukaryota</taxon>
        <taxon>Metazoa</taxon>
        <taxon>Ecdysozoa</taxon>
        <taxon>Nematoda</taxon>
        <taxon>Chromadorea</taxon>
        <taxon>Rhabditida</taxon>
        <taxon>Rhabditina</taxon>
        <taxon>Rhabditomorpha</taxon>
        <taxon>Strongyloidea</taxon>
        <taxon>Strongylidae</taxon>
        <taxon>Cylicocyclus</taxon>
    </lineage>
</organism>